<evidence type="ECO:0000256" key="1">
    <source>
        <dbReference type="ARBA" id="ARBA00008295"/>
    </source>
</evidence>
<protein>
    <recommendedName>
        <fullName evidence="8">Claudin</fullName>
    </recommendedName>
</protein>
<dbReference type="EMBL" id="JAINUF010000011">
    <property type="protein sequence ID" value="KAJ8347381.1"/>
    <property type="molecule type" value="Genomic_DNA"/>
</dbReference>
<dbReference type="FunFam" id="1.20.140.150:FF:000001">
    <property type="entry name" value="Claudin"/>
    <property type="match status" value="1"/>
</dbReference>
<keyword evidence="7 8" id="KW-0472">Membrane</keyword>
<feature type="transmembrane region" description="Helical" evidence="8">
    <location>
        <begin position="117"/>
        <end position="138"/>
    </location>
</feature>
<dbReference type="AlphaFoldDB" id="A0A9Q1IPD2"/>
<evidence type="ECO:0000313" key="9">
    <source>
        <dbReference type="EMBL" id="KAJ8347381.1"/>
    </source>
</evidence>
<dbReference type="InterPro" id="IPR017974">
    <property type="entry name" value="Claudin_CS"/>
</dbReference>
<evidence type="ECO:0000256" key="5">
    <source>
        <dbReference type="ARBA" id="ARBA00022949"/>
    </source>
</evidence>
<keyword evidence="10" id="KW-1185">Reference proteome</keyword>
<keyword evidence="5 8" id="KW-0965">Cell junction</keyword>
<dbReference type="Gene3D" id="1.20.140.150">
    <property type="match status" value="1"/>
</dbReference>
<comment type="caution">
    <text evidence="9">The sequence shown here is derived from an EMBL/GenBank/DDBJ whole genome shotgun (WGS) entry which is preliminary data.</text>
</comment>
<accession>A0A9Q1IPD2</accession>
<feature type="transmembrane region" description="Helical" evidence="8">
    <location>
        <begin position="158"/>
        <end position="179"/>
    </location>
</feature>
<sequence>MGVAGVQIVCVGLGVLGLVAGIVCCVVPKWKESSFTGQNIVTAQVTQDGLWMSCVVQSTGQQQCKTYDSLLILSADLQAARAMTIISCMLSVLSVLTLFAGANFTTCVQNEAAKPKLTLVAGIGLILAGVLLIIPVSWSAHNVIRAFRNPLNPQKKELGACIFVGWAGSVLLLLGGGLLCCFSRVKGGSAGNAKYYSNGASAPNKNYV</sequence>
<feature type="transmembrane region" description="Helical" evidence="8">
    <location>
        <begin position="82"/>
        <end position="105"/>
    </location>
</feature>
<dbReference type="PRINTS" id="PR01077">
    <property type="entry name" value="CLAUDIN"/>
</dbReference>
<keyword evidence="4 8" id="KW-0812">Transmembrane</keyword>
<dbReference type="PANTHER" id="PTHR12002">
    <property type="entry name" value="CLAUDIN"/>
    <property type="match status" value="1"/>
</dbReference>
<feature type="transmembrane region" description="Helical" evidence="8">
    <location>
        <begin position="6"/>
        <end position="27"/>
    </location>
</feature>
<gene>
    <name evidence="9" type="ORF">SKAU_G00287820</name>
</gene>
<keyword evidence="6 8" id="KW-1133">Transmembrane helix</keyword>
<dbReference type="InterPro" id="IPR004031">
    <property type="entry name" value="PMP22/EMP/MP20/Claudin"/>
</dbReference>
<reference evidence="9" key="1">
    <citation type="journal article" date="2023" name="Science">
        <title>Genome structures resolve the early diversification of teleost fishes.</title>
        <authorList>
            <person name="Parey E."/>
            <person name="Louis A."/>
            <person name="Montfort J."/>
            <person name="Bouchez O."/>
            <person name="Roques C."/>
            <person name="Iampietro C."/>
            <person name="Lluch J."/>
            <person name="Castinel A."/>
            <person name="Donnadieu C."/>
            <person name="Desvignes T."/>
            <person name="Floi Bucao C."/>
            <person name="Jouanno E."/>
            <person name="Wen M."/>
            <person name="Mejri S."/>
            <person name="Dirks R."/>
            <person name="Jansen H."/>
            <person name="Henkel C."/>
            <person name="Chen W.J."/>
            <person name="Zahm M."/>
            <person name="Cabau C."/>
            <person name="Klopp C."/>
            <person name="Thompson A.W."/>
            <person name="Robinson-Rechavi M."/>
            <person name="Braasch I."/>
            <person name="Lecointre G."/>
            <person name="Bobe J."/>
            <person name="Postlethwait J.H."/>
            <person name="Berthelot C."/>
            <person name="Roest Crollius H."/>
            <person name="Guiguen Y."/>
        </authorList>
    </citation>
    <scope>NUCLEOTIDE SEQUENCE</scope>
    <source>
        <strain evidence="9">WJC10195</strain>
    </source>
</reference>
<dbReference type="Proteomes" id="UP001152622">
    <property type="component" value="Chromosome 11"/>
</dbReference>
<proteinExistence type="inferred from homology"/>
<dbReference type="GO" id="GO:0005886">
    <property type="term" value="C:plasma membrane"/>
    <property type="evidence" value="ECO:0007669"/>
    <property type="project" value="UniProtKB-SubCell"/>
</dbReference>
<evidence type="ECO:0000313" key="10">
    <source>
        <dbReference type="Proteomes" id="UP001152622"/>
    </source>
</evidence>
<evidence type="ECO:0000256" key="6">
    <source>
        <dbReference type="ARBA" id="ARBA00022989"/>
    </source>
</evidence>
<comment type="function">
    <text evidence="8">Claudins function as major constituents of the tight junction complexes that regulate the permeability of epithelia.</text>
</comment>
<evidence type="ECO:0000256" key="8">
    <source>
        <dbReference type="RuleBase" id="RU060637"/>
    </source>
</evidence>
<dbReference type="GO" id="GO:0005923">
    <property type="term" value="C:bicellular tight junction"/>
    <property type="evidence" value="ECO:0007669"/>
    <property type="project" value="UniProtKB-SubCell"/>
</dbReference>
<evidence type="ECO:0000256" key="3">
    <source>
        <dbReference type="ARBA" id="ARBA00022475"/>
    </source>
</evidence>
<comment type="similarity">
    <text evidence="1 8">Belongs to the claudin family.</text>
</comment>
<dbReference type="GO" id="GO:0005198">
    <property type="term" value="F:structural molecule activity"/>
    <property type="evidence" value="ECO:0007669"/>
    <property type="project" value="InterPro"/>
</dbReference>
<keyword evidence="2 8" id="KW-0796">Tight junction</keyword>
<dbReference type="InterPro" id="IPR006187">
    <property type="entry name" value="Claudin"/>
</dbReference>
<evidence type="ECO:0000256" key="7">
    <source>
        <dbReference type="ARBA" id="ARBA00023136"/>
    </source>
</evidence>
<name>A0A9Q1IPD2_SYNKA</name>
<evidence type="ECO:0000256" key="4">
    <source>
        <dbReference type="ARBA" id="ARBA00022692"/>
    </source>
</evidence>
<evidence type="ECO:0000256" key="2">
    <source>
        <dbReference type="ARBA" id="ARBA00022427"/>
    </source>
</evidence>
<dbReference type="PROSITE" id="PS01346">
    <property type="entry name" value="CLAUDIN"/>
    <property type="match status" value="1"/>
</dbReference>
<comment type="subcellular location">
    <subcellularLocation>
        <location evidence="8">Cell junction</location>
        <location evidence="8">Tight junction</location>
    </subcellularLocation>
    <subcellularLocation>
        <location evidence="8">Cell membrane</location>
        <topology evidence="8">Multi-pass membrane protein</topology>
    </subcellularLocation>
</comment>
<dbReference type="Pfam" id="PF00822">
    <property type="entry name" value="PMP22_Claudin"/>
    <property type="match status" value="1"/>
</dbReference>
<organism evidence="9 10">
    <name type="scientific">Synaphobranchus kaupii</name>
    <name type="common">Kaup's arrowtooth eel</name>
    <dbReference type="NCBI Taxonomy" id="118154"/>
    <lineage>
        <taxon>Eukaryota</taxon>
        <taxon>Metazoa</taxon>
        <taxon>Chordata</taxon>
        <taxon>Craniata</taxon>
        <taxon>Vertebrata</taxon>
        <taxon>Euteleostomi</taxon>
        <taxon>Actinopterygii</taxon>
        <taxon>Neopterygii</taxon>
        <taxon>Teleostei</taxon>
        <taxon>Anguilliformes</taxon>
        <taxon>Synaphobranchidae</taxon>
        <taxon>Synaphobranchus</taxon>
    </lineage>
</organism>
<dbReference type="OrthoDB" id="9899584at2759"/>
<keyword evidence="3 8" id="KW-1003">Cell membrane</keyword>